<dbReference type="STRING" id="1969733.B5V00_14945"/>
<keyword evidence="4" id="KW-1185">Reference proteome</keyword>
<dbReference type="SUPFAM" id="SSF74653">
    <property type="entry name" value="TolA/TonB C-terminal domain"/>
    <property type="match status" value="1"/>
</dbReference>
<dbReference type="RefSeq" id="WP_085011623.1">
    <property type="nucleotide sequence ID" value="NZ_NAAD01000026.1"/>
</dbReference>
<keyword evidence="2" id="KW-0812">Transmembrane</keyword>
<dbReference type="Proteomes" id="UP000193136">
    <property type="component" value="Unassembled WGS sequence"/>
</dbReference>
<feature type="transmembrane region" description="Helical" evidence="2">
    <location>
        <begin position="21"/>
        <end position="45"/>
    </location>
</feature>
<accession>A0A1X0XSF9</accession>
<keyword evidence="2" id="KW-1133">Transmembrane helix</keyword>
<dbReference type="OrthoDB" id="5398495at2"/>
<evidence type="ECO:0000313" key="4">
    <source>
        <dbReference type="Proteomes" id="UP000193136"/>
    </source>
</evidence>
<proteinExistence type="predicted"/>
<sequence length="279" mass="31621">MSGSGHNSRWRRQAGGRRDPRLAAMLGYSFGLHLLLVLLFGGWLLPRMQHSKPPVYVVDLVNLPVKNPQAGRPDGTPKHKVKARPKAKPKPKPVVRPKPKPKAKPKAKAKSKPKVKAKSKARPKAVSRTRPKPKVDYRQTESVIEKLRRKREREELKRKLAALEAQDTRRSPGSKAPLGETAGTGSEAGVSYRTWLQQAYKSAWSLSKYQVRSLDLKADVEVVYDARGFLRDYTVMKSSGDRRFDDSITRAIRRVDRLEPPPGRTIREIIKFNLKDLQE</sequence>
<organism evidence="3 4">
    <name type="scientific">Geothermobacter hydrogeniphilus</name>
    <dbReference type="NCBI Taxonomy" id="1969733"/>
    <lineage>
        <taxon>Bacteria</taxon>
        <taxon>Pseudomonadati</taxon>
        <taxon>Thermodesulfobacteriota</taxon>
        <taxon>Desulfuromonadia</taxon>
        <taxon>Desulfuromonadales</taxon>
        <taxon>Geothermobacteraceae</taxon>
        <taxon>Geothermobacter</taxon>
    </lineage>
</organism>
<keyword evidence="2" id="KW-0472">Membrane</keyword>
<dbReference type="Pfam" id="PF13103">
    <property type="entry name" value="TonB_2"/>
    <property type="match status" value="1"/>
</dbReference>
<name>A0A1X0XSF9_9BACT</name>
<feature type="compositionally biased region" description="Basic and acidic residues" evidence="1">
    <location>
        <begin position="133"/>
        <end position="142"/>
    </location>
</feature>
<dbReference type="EMBL" id="NAAD01000026">
    <property type="protein sequence ID" value="ORJ55835.1"/>
    <property type="molecule type" value="Genomic_DNA"/>
</dbReference>
<evidence type="ECO:0000256" key="2">
    <source>
        <dbReference type="SAM" id="Phobius"/>
    </source>
</evidence>
<gene>
    <name evidence="3" type="ORF">B5V00_14945</name>
</gene>
<comment type="caution">
    <text evidence="3">The sequence shown here is derived from an EMBL/GenBank/DDBJ whole genome shotgun (WGS) entry which is preliminary data.</text>
</comment>
<dbReference type="Gene3D" id="3.30.1150.10">
    <property type="match status" value="1"/>
</dbReference>
<evidence type="ECO:0008006" key="5">
    <source>
        <dbReference type="Google" id="ProtNLM"/>
    </source>
</evidence>
<reference evidence="3 4" key="1">
    <citation type="submission" date="2017-03" db="EMBL/GenBank/DDBJ databases">
        <title>Genome sequence of Geothermobacter sp. EPR-M, Deep-Sea Iron Reducer.</title>
        <authorList>
            <person name="Tully B."/>
            <person name="Savalia P."/>
            <person name="Abuyen K."/>
            <person name="Baughan C."/>
            <person name="Romero E."/>
            <person name="Ronkowski C."/>
            <person name="Torres B."/>
            <person name="Tremblay J."/>
            <person name="Trujillo A."/>
            <person name="Tyler M."/>
            <person name="Perez-Rodriguez I."/>
            <person name="Amend J."/>
        </authorList>
    </citation>
    <scope>NUCLEOTIDE SEQUENCE [LARGE SCALE GENOMIC DNA]</scope>
    <source>
        <strain evidence="3 4">EPR-M</strain>
    </source>
</reference>
<feature type="compositionally biased region" description="Basic residues" evidence="1">
    <location>
        <begin position="78"/>
        <end position="132"/>
    </location>
</feature>
<evidence type="ECO:0000256" key="1">
    <source>
        <dbReference type="SAM" id="MobiDB-lite"/>
    </source>
</evidence>
<feature type="region of interest" description="Disordered" evidence="1">
    <location>
        <begin position="164"/>
        <end position="187"/>
    </location>
</feature>
<feature type="region of interest" description="Disordered" evidence="1">
    <location>
        <begin position="66"/>
        <end position="142"/>
    </location>
</feature>
<dbReference type="AlphaFoldDB" id="A0A1X0XSF9"/>
<evidence type="ECO:0000313" key="3">
    <source>
        <dbReference type="EMBL" id="ORJ55835.1"/>
    </source>
</evidence>
<protein>
    <recommendedName>
        <fullName evidence="5">Cell division and transport-associated protein TolA</fullName>
    </recommendedName>
</protein>